<dbReference type="AlphaFoldDB" id="A0A518V776"/>
<gene>
    <name evidence="2" type="ORF">EEL30_11205</name>
</gene>
<dbReference type="SUPFAM" id="SSF50242">
    <property type="entry name" value="TIMP-like"/>
    <property type="match status" value="1"/>
</dbReference>
<evidence type="ECO:0000313" key="2">
    <source>
        <dbReference type="EMBL" id="QDX92822.1"/>
    </source>
</evidence>
<organism evidence="2 3">
    <name type="scientific">Brevibacillus laterosporus</name>
    <name type="common">Bacillus laterosporus</name>
    <dbReference type="NCBI Taxonomy" id="1465"/>
    <lineage>
        <taxon>Bacteria</taxon>
        <taxon>Bacillati</taxon>
        <taxon>Bacillota</taxon>
        <taxon>Bacilli</taxon>
        <taxon>Bacillales</taxon>
        <taxon>Paenibacillaceae</taxon>
        <taxon>Brevibacillus</taxon>
    </lineage>
</organism>
<feature type="chain" id="PRO_5022703035" description="Tissue inhibitor of metalloproteinase" evidence="1">
    <location>
        <begin position="29"/>
        <end position="191"/>
    </location>
</feature>
<dbReference type="InterPro" id="IPR008993">
    <property type="entry name" value="TIMP-like_OB-fold"/>
</dbReference>
<accession>A0A518V776</accession>
<dbReference type="EMBL" id="CP033464">
    <property type="protein sequence ID" value="QDX92822.1"/>
    <property type="molecule type" value="Genomic_DNA"/>
</dbReference>
<evidence type="ECO:0008006" key="4">
    <source>
        <dbReference type="Google" id="ProtNLM"/>
    </source>
</evidence>
<dbReference type="Gene3D" id="2.40.50.120">
    <property type="match status" value="1"/>
</dbReference>
<proteinExistence type="predicted"/>
<name>A0A518V776_BRELA</name>
<protein>
    <recommendedName>
        <fullName evidence="4">Tissue inhibitor of metalloproteinase</fullName>
    </recommendedName>
</protein>
<dbReference type="Proteomes" id="UP000319432">
    <property type="component" value="Chromosome"/>
</dbReference>
<keyword evidence="1" id="KW-0732">Signal</keyword>
<evidence type="ECO:0000256" key="1">
    <source>
        <dbReference type="SAM" id="SignalP"/>
    </source>
</evidence>
<sequence length="191" mass="20938">MKKVLFTCMLVFFFSFCFVMGTPSESQACSCAMPPSVGEAKNDSTAVFMGRALGVKVQNHLITLSGPIMNRQATLFEVKRVWKGGSQTQQIVYDPGGETSCGIDFMPGKMYLVYAYEDPSQDGILSTNLCTRTKEISQASEDSTALGQGIEATEQVDLSKELPESNTLELKVMIVVWAVMRSMAGLLAYVW</sequence>
<dbReference type="OrthoDB" id="8221747at2"/>
<reference evidence="2 3" key="1">
    <citation type="submission" date="2018-11" db="EMBL/GenBank/DDBJ databases">
        <title>Phylogenetic determinants of toxin gene distribution in genomes of Brevibacillus laterosporus.</title>
        <authorList>
            <person name="Glare T.R."/>
            <person name="Durrant A."/>
            <person name="Berry C."/>
            <person name="Palma L."/>
            <person name="Ormskirk M."/>
            <person name="Cox M.O."/>
        </authorList>
    </citation>
    <scope>NUCLEOTIDE SEQUENCE [LARGE SCALE GENOMIC DNA]</scope>
    <source>
        <strain evidence="2 3">1821L</strain>
    </source>
</reference>
<feature type="signal peptide" evidence="1">
    <location>
        <begin position="1"/>
        <end position="28"/>
    </location>
</feature>
<keyword evidence="3" id="KW-1185">Reference proteome</keyword>
<evidence type="ECO:0000313" key="3">
    <source>
        <dbReference type="Proteomes" id="UP000319432"/>
    </source>
</evidence>